<evidence type="ECO:0000256" key="3">
    <source>
        <dbReference type="ARBA" id="ARBA00023015"/>
    </source>
</evidence>
<reference evidence="7 8" key="1">
    <citation type="submission" date="2011-05" db="EMBL/GenBank/DDBJ databases">
        <title>Whole genome sequence of Microlunatus phosphovorus NM-1.</title>
        <authorList>
            <person name="Hosoyama A."/>
            <person name="Sasaki K."/>
            <person name="Harada T."/>
            <person name="Igarashi R."/>
            <person name="Kawakoshi A."/>
            <person name="Sasagawa M."/>
            <person name="Fukada J."/>
            <person name="Nakamura S."/>
            <person name="Katano Y."/>
            <person name="Hanada S."/>
            <person name="Kamagata Y."/>
            <person name="Nakamura N."/>
            <person name="Yamazaki S."/>
            <person name="Fujita N."/>
        </authorList>
    </citation>
    <scope>NUCLEOTIDE SEQUENCE [LARGE SCALE GENOMIC DNA]</scope>
    <source>
        <strain evidence="8">ATCC 700054 / DSM 10555 / JCM 9379 / NBRC 101784 / NCIMB 13414 / VKM Ac-1990 / NM-1</strain>
    </source>
</reference>
<evidence type="ECO:0000256" key="1">
    <source>
        <dbReference type="ARBA" id="ARBA00021390"/>
    </source>
</evidence>
<organism evidence="7 8">
    <name type="scientific">Microlunatus phosphovorus (strain ATCC 700054 / DSM 10555 / JCM 9379 / NBRC 101784 / NCIMB 13414 / VKM Ac-1990 / NM-1)</name>
    <dbReference type="NCBI Taxonomy" id="1032480"/>
    <lineage>
        <taxon>Bacteria</taxon>
        <taxon>Bacillati</taxon>
        <taxon>Actinomycetota</taxon>
        <taxon>Actinomycetes</taxon>
        <taxon>Propionibacteriales</taxon>
        <taxon>Propionibacteriaceae</taxon>
        <taxon>Microlunatus</taxon>
    </lineage>
</organism>
<dbReference type="eggNOG" id="COG1349">
    <property type="taxonomic scope" value="Bacteria"/>
</dbReference>
<dbReference type="SMART" id="SM01134">
    <property type="entry name" value="DeoRC"/>
    <property type="match status" value="1"/>
</dbReference>
<accession>F5XS68</accession>
<dbReference type="Proteomes" id="UP000007947">
    <property type="component" value="Chromosome"/>
</dbReference>
<dbReference type="Gene3D" id="1.10.10.10">
    <property type="entry name" value="Winged helix-like DNA-binding domain superfamily/Winged helix DNA-binding domain"/>
    <property type="match status" value="1"/>
</dbReference>
<dbReference type="HOGENOM" id="CLU_060699_1_4_11"/>
<dbReference type="KEGG" id="mph:MLP_17350"/>
<comment type="function">
    <text evidence="5">Repressor of the lactose catabolism operon. Galactose-6-phosphate is the inducer.</text>
</comment>
<dbReference type="Pfam" id="PF00455">
    <property type="entry name" value="DeoRC"/>
    <property type="match status" value="1"/>
</dbReference>
<dbReference type="InterPro" id="IPR014036">
    <property type="entry name" value="DeoR-like_C"/>
</dbReference>
<evidence type="ECO:0000256" key="5">
    <source>
        <dbReference type="ARBA" id="ARBA00024937"/>
    </source>
</evidence>
<dbReference type="InterPro" id="IPR001034">
    <property type="entry name" value="DeoR_HTH"/>
</dbReference>
<dbReference type="SUPFAM" id="SSF100950">
    <property type="entry name" value="NagB/RpiA/CoA transferase-like"/>
    <property type="match status" value="1"/>
</dbReference>
<dbReference type="SMART" id="SM00420">
    <property type="entry name" value="HTH_DEOR"/>
    <property type="match status" value="1"/>
</dbReference>
<dbReference type="PRINTS" id="PR00037">
    <property type="entry name" value="HTHLACR"/>
</dbReference>
<dbReference type="RefSeq" id="WP_013862631.1">
    <property type="nucleotide sequence ID" value="NC_015635.1"/>
</dbReference>
<dbReference type="OrthoDB" id="7688673at2"/>
<evidence type="ECO:0000313" key="8">
    <source>
        <dbReference type="Proteomes" id="UP000007947"/>
    </source>
</evidence>
<dbReference type="PROSITE" id="PS51000">
    <property type="entry name" value="HTH_DEOR_2"/>
    <property type="match status" value="1"/>
</dbReference>
<dbReference type="PANTHER" id="PTHR30363:SF4">
    <property type="entry name" value="GLYCEROL-3-PHOSPHATE REGULON REPRESSOR"/>
    <property type="match status" value="1"/>
</dbReference>
<dbReference type="Pfam" id="PF08220">
    <property type="entry name" value="HTH_DeoR"/>
    <property type="match status" value="1"/>
</dbReference>
<sequence length="255" mass="27334">MYPPERQQAIADYLVRSPDRRAGVVQISERLGVTTETVRKDLDVLERRGVLRRVRGGAELLSTTPFEQALAARHAEQFEDKLAIAQRVMAELPDDGVVILDSGSLTFVCAQLMPTDRPLTLVTNNLPAARYLAGRTRMQIMTLPGSVRGLTSAAVDPWTTKRLGTITADIAIIGVNALSAERGLMTTNPEEASVKRAMLLAARRRLVPVISGKLSRTSFCTFGAVSEVDLVITDGGASPETVADLSAAGPAVVIA</sequence>
<keyword evidence="4" id="KW-0804">Transcription</keyword>
<dbReference type="InterPro" id="IPR036390">
    <property type="entry name" value="WH_DNA-bd_sf"/>
</dbReference>
<dbReference type="EMBL" id="AP012204">
    <property type="protein sequence ID" value="BAK34749.1"/>
    <property type="molecule type" value="Genomic_DNA"/>
</dbReference>
<dbReference type="PANTHER" id="PTHR30363">
    <property type="entry name" value="HTH-TYPE TRANSCRIPTIONAL REGULATOR SRLR-RELATED"/>
    <property type="match status" value="1"/>
</dbReference>
<gene>
    <name evidence="7" type="ordered locus">MLP_17350</name>
</gene>
<evidence type="ECO:0000259" key="6">
    <source>
        <dbReference type="PROSITE" id="PS51000"/>
    </source>
</evidence>
<evidence type="ECO:0000256" key="2">
    <source>
        <dbReference type="ARBA" id="ARBA00022491"/>
    </source>
</evidence>
<dbReference type="SUPFAM" id="SSF46785">
    <property type="entry name" value="Winged helix' DNA-binding domain"/>
    <property type="match status" value="1"/>
</dbReference>
<evidence type="ECO:0000313" key="7">
    <source>
        <dbReference type="EMBL" id="BAK34749.1"/>
    </source>
</evidence>
<dbReference type="GO" id="GO:0003700">
    <property type="term" value="F:DNA-binding transcription factor activity"/>
    <property type="evidence" value="ECO:0007669"/>
    <property type="project" value="InterPro"/>
</dbReference>
<keyword evidence="8" id="KW-1185">Reference proteome</keyword>
<dbReference type="STRING" id="1032480.MLP_17350"/>
<dbReference type="InterPro" id="IPR037171">
    <property type="entry name" value="NagB/RpiA_transferase-like"/>
</dbReference>
<feature type="domain" description="HTH deoR-type" evidence="6">
    <location>
        <begin position="3"/>
        <end position="60"/>
    </location>
</feature>
<dbReference type="InterPro" id="IPR050313">
    <property type="entry name" value="Carb_Metab_HTH_regulators"/>
</dbReference>
<name>F5XS68_MICPN</name>
<protein>
    <recommendedName>
        <fullName evidence="1">Lactose phosphotransferase system repressor</fullName>
    </recommendedName>
</protein>
<dbReference type="AlphaFoldDB" id="F5XS68"/>
<proteinExistence type="predicted"/>
<evidence type="ECO:0000256" key="4">
    <source>
        <dbReference type="ARBA" id="ARBA00023163"/>
    </source>
</evidence>
<dbReference type="InterPro" id="IPR036388">
    <property type="entry name" value="WH-like_DNA-bd_sf"/>
</dbReference>
<keyword evidence="2" id="KW-0678">Repressor</keyword>
<keyword evidence="3" id="KW-0805">Transcription regulation</keyword>